<dbReference type="EMBL" id="CAXDID020000066">
    <property type="protein sequence ID" value="CAL6012611.1"/>
    <property type="molecule type" value="Genomic_DNA"/>
</dbReference>
<evidence type="ECO:0000313" key="2">
    <source>
        <dbReference type="EMBL" id="CAI9945681.1"/>
    </source>
</evidence>
<comment type="caution">
    <text evidence="2">The sequence shown here is derived from an EMBL/GenBank/DDBJ whole genome shotgun (WGS) entry which is preliminary data.</text>
</comment>
<accession>A0AA86PVM4</accession>
<sequence>MFYIVALLELSIENKIEITDCYKTQSSIRLISIRGVRSFRLYLTQTGKSDCAQLPRGINITVFANNLLNKQQEFQPNSFVLFNFSYATTIGIVIPCFQCTDDSYLQSNQAIITFESASHFTKFLVGAVQTQAGQQVNCFRRASMQISLNYISVTQQPSGSCPQLISDINSSILKKVVLADVYIVYQSGTIDRYEKIEIGTNLLLQEQLSSTSPSVYNITIPNIGLKPMKEPLQFLQFQLYFENQGIPLMATRQVRSFTFASYQNAYQYIQMRTQGNSIYVDLQLNDKHQSQYNQLLNGFQIDKVELQFYGYSNSIHPALTLEQKFETSSVSLHTRELPLTFTTTLSDFSFRSQNIAINCNQIQESDCQSEFERLKIYNDNKYQFDAILKFYKNGQIIQAMSKRVNQVTDSCFDSAQITLDKLNLSINLKQNIFAHNCSINDNQNVTLIFGSIQKIIQFKFDMNFDISSIERDSLLSSSIIQFTVNDELVDFATVERLTEIDSEAFKSGVERIIILISVVSIVFCFFIQTIPHLKKKINIKKKEKNVVEENDDL</sequence>
<evidence type="ECO:0000256" key="1">
    <source>
        <dbReference type="SAM" id="Phobius"/>
    </source>
</evidence>
<keyword evidence="1" id="KW-0472">Membrane</keyword>
<evidence type="ECO:0000313" key="3">
    <source>
        <dbReference type="EMBL" id="CAL6012611.1"/>
    </source>
</evidence>
<reference evidence="3 4" key="2">
    <citation type="submission" date="2024-07" db="EMBL/GenBank/DDBJ databases">
        <authorList>
            <person name="Akdeniz Z."/>
        </authorList>
    </citation>
    <scope>NUCLEOTIDE SEQUENCE [LARGE SCALE GENOMIC DNA]</scope>
</reference>
<organism evidence="2">
    <name type="scientific">Hexamita inflata</name>
    <dbReference type="NCBI Taxonomy" id="28002"/>
    <lineage>
        <taxon>Eukaryota</taxon>
        <taxon>Metamonada</taxon>
        <taxon>Diplomonadida</taxon>
        <taxon>Hexamitidae</taxon>
        <taxon>Hexamitinae</taxon>
        <taxon>Hexamita</taxon>
    </lineage>
</organism>
<evidence type="ECO:0000313" key="4">
    <source>
        <dbReference type="Proteomes" id="UP001642409"/>
    </source>
</evidence>
<dbReference type="AlphaFoldDB" id="A0AA86PVM4"/>
<keyword evidence="1" id="KW-0812">Transmembrane</keyword>
<proteinExistence type="predicted"/>
<dbReference type="EMBL" id="CATOUU010000747">
    <property type="protein sequence ID" value="CAI9945681.1"/>
    <property type="molecule type" value="Genomic_DNA"/>
</dbReference>
<evidence type="ECO:0008006" key="5">
    <source>
        <dbReference type="Google" id="ProtNLM"/>
    </source>
</evidence>
<protein>
    <recommendedName>
        <fullName evidence="5">Transmembrane protein</fullName>
    </recommendedName>
</protein>
<dbReference type="Proteomes" id="UP001642409">
    <property type="component" value="Unassembled WGS sequence"/>
</dbReference>
<keyword evidence="4" id="KW-1185">Reference proteome</keyword>
<reference evidence="2" key="1">
    <citation type="submission" date="2023-06" db="EMBL/GenBank/DDBJ databases">
        <authorList>
            <person name="Kurt Z."/>
        </authorList>
    </citation>
    <scope>NUCLEOTIDE SEQUENCE</scope>
</reference>
<keyword evidence="1" id="KW-1133">Transmembrane helix</keyword>
<gene>
    <name evidence="3" type="ORF">HINF_LOCUS23391</name>
    <name evidence="2" type="ORF">HINF_LOCUS33326</name>
</gene>
<feature type="transmembrane region" description="Helical" evidence="1">
    <location>
        <begin position="512"/>
        <end position="533"/>
    </location>
</feature>
<name>A0AA86PVM4_9EUKA</name>